<reference evidence="1 2" key="1">
    <citation type="submission" date="2020-08" db="EMBL/GenBank/DDBJ databases">
        <authorList>
            <person name="Criscuolo A."/>
        </authorList>
    </citation>
    <scope>NUCLEOTIDE SEQUENCE [LARGE SCALE GENOMIC DNA]</scope>
    <source>
        <strain evidence="1">CIP111764</strain>
    </source>
</reference>
<sequence>MSWSCGNPDCLTCRRTKPPQPPERPSTPAYDEQLRLLGPDDEPAGHVPYTILAVTLTPPPAARSLACCATDADHLATDRIYVNSSSNTIATTSDTAVGTSVTRVALPEGKNRALTANEITMARTVFGGGVDYARVKVRHGGWWLFMGLQDENTAVTPNGNMYYPTALYREDFTESDEARALFMHEMAHV</sequence>
<dbReference type="AlphaFoldDB" id="A0A7U7EKJ6"/>
<evidence type="ECO:0008006" key="3">
    <source>
        <dbReference type="Google" id="ProtNLM"/>
    </source>
</evidence>
<name>A0A7U7EKJ6_9GAMM</name>
<evidence type="ECO:0000313" key="1">
    <source>
        <dbReference type="EMBL" id="CAD5106699.1"/>
    </source>
</evidence>
<gene>
    <name evidence="1" type="ORF">PSEWESI4_00966</name>
</gene>
<evidence type="ECO:0000313" key="2">
    <source>
        <dbReference type="Proteomes" id="UP000583387"/>
    </source>
</evidence>
<dbReference type="EMBL" id="CAJFCI010000025">
    <property type="protein sequence ID" value="CAD5106699.1"/>
    <property type="molecule type" value="Genomic_DNA"/>
</dbReference>
<organism evidence="1 2">
    <name type="scientific">Zestomonas carbonaria</name>
    <dbReference type="NCBI Taxonomy" id="2762745"/>
    <lineage>
        <taxon>Bacteria</taxon>
        <taxon>Pseudomonadati</taxon>
        <taxon>Pseudomonadota</taxon>
        <taxon>Gammaproteobacteria</taxon>
        <taxon>Pseudomonadales</taxon>
        <taxon>Pseudomonadaceae</taxon>
        <taxon>Zestomonas</taxon>
    </lineage>
</organism>
<keyword evidence="2" id="KW-1185">Reference proteome</keyword>
<protein>
    <recommendedName>
        <fullName evidence="3">DUF4157 domain-containing protein</fullName>
    </recommendedName>
</protein>
<comment type="caution">
    <text evidence="1">The sequence shown here is derived from an EMBL/GenBank/DDBJ whole genome shotgun (WGS) entry which is preliminary data.</text>
</comment>
<dbReference type="RefSeq" id="WP_187670060.1">
    <property type="nucleotide sequence ID" value="NZ_CAJFCI010000025.1"/>
</dbReference>
<accession>A0A7U7EKJ6</accession>
<proteinExistence type="predicted"/>
<dbReference type="Proteomes" id="UP000583387">
    <property type="component" value="Unassembled WGS sequence"/>
</dbReference>